<sequence>MRAEEIPTSFVLYPQLRQGMRRKDRGKHGESKQDGHRETDKRNFHGNAWLVSAWHGGAGHGAAGRGMAGQGTRLIKQGVFMQRYSVTLTGVRPLLMHNDDITFSEKIAAWRKAPENRSVSVPGDDRSPAFTWIGYLYHNRKVLGIPSDNIMTMLREGGSKLPMNGKKTYKAATQSGILCDSEQFDLLVDGKTIDIKKIMALQGNNNFDEHLEMAEKLGFELFVKRAKIGTSKHVRENLQGAACSGSARRGGARRGKARLGEEQGYPMQDIKNNEVFAGNIRPLDGEANLKSRWDMHIKEILEQHAEWLDDFNKGKRADLRDADLQDADLQDADLQRANLRRANLQDADLQDADLQGANLRGANLQGANMQYANLRGANMQGANLRGANLQGANMQYANLRGANLDFSAFPLRCGSFHIKACDRLVAQLAKHLFMLDVSGCSPEIQEQIKFIRAMPIASKFDEYRNDVDKTPTETR</sequence>
<proteinExistence type="predicted"/>
<accession>A0ABD0XS38</accession>
<organism evidence="2 3">
    <name type="scientific">Ranatra chinensis</name>
    <dbReference type="NCBI Taxonomy" id="642074"/>
    <lineage>
        <taxon>Eukaryota</taxon>
        <taxon>Metazoa</taxon>
        <taxon>Ecdysozoa</taxon>
        <taxon>Arthropoda</taxon>
        <taxon>Hexapoda</taxon>
        <taxon>Insecta</taxon>
        <taxon>Pterygota</taxon>
        <taxon>Neoptera</taxon>
        <taxon>Paraneoptera</taxon>
        <taxon>Hemiptera</taxon>
        <taxon>Heteroptera</taxon>
        <taxon>Panheteroptera</taxon>
        <taxon>Nepomorpha</taxon>
        <taxon>Nepidae</taxon>
        <taxon>Ranatrinae</taxon>
        <taxon>Ranatra</taxon>
    </lineage>
</organism>
<dbReference type="SUPFAM" id="SSF141571">
    <property type="entry name" value="Pentapeptide repeat-like"/>
    <property type="match status" value="1"/>
</dbReference>
<evidence type="ECO:0000313" key="2">
    <source>
        <dbReference type="EMBL" id="KAL1110001.1"/>
    </source>
</evidence>
<feature type="region of interest" description="Disordered" evidence="1">
    <location>
        <begin position="17"/>
        <end position="42"/>
    </location>
</feature>
<name>A0ABD0XS38_9HEMI</name>
<dbReference type="PANTHER" id="PTHR14136">
    <property type="entry name" value="BTB_POZ DOMAIN-CONTAINING PROTEIN KCTD9"/>
    <property type="match status" value="1"/>
</dbReference>
<dbReference type="Proteomes" id="UP001558652">
    <property type="component" value="Unassembled WGS sequence"/>
</dbReference>
<comment type="caution">
    <text evidence="2">The sequence shown here is derived from an EMBL/GenBank/DDBJ whole genome shotgun (WGS) entry which is preliminary data.</text>
</comment>
<feature type="compositionally biased region" description="Basic and acidic residues" evidence="1">
    <location>
        <begin position="27"/>
        <end position="42"/>
    </location>
</feature>
<gene>
    <name evidence="2" type="ORF">AAG570_014017</name>
</gene>
<evidence type="ECO:0000313" key="3">
    <source>
        <dbReference type="Proteomes" id="UP001558652"/>
    </source>
</evidence>
<keyword evidence="3" id="KW-1185">Reference proteome</keyword>
<dbReference type="InterPro" id="IPR051082">
    <property type="entry name" value="Pentapeptide-BTB/POZ_domain"/>
</dbReference>
<dbReference type="Gene3D" id="2.160.20.80">
    <property type="entry name" value="E3 ubiquitin-protein ligase SopA"/>
    <property type="match status" value="1"/>
</dbReference>
<evidence type="ECO:0008006" key="4">
    <source>
        <dbReference type="Google" id="ProtNLM"/>
    </source>
</evidence>
<dbReference type="AlphaFoldDB" id="A0ABD0XS38"/>
<evidence type="ECO:0000256" key="1">
    <source>
        <dbReference type="SAM" id="MobiDB-lite"/>
    </source>
</evidence>
<reference evidence="2 3" key="1">
    <citation type="submission" date="2024-07" db="EMBL/GenBank/DDBJ databases">
        <title>Chromosome-level genome assembly of the water stick insect Ranatra chinensis (Heteroptera: Nepidae).</title>
        <authorList>
            <person name="Liu X."/>
        </authorList>
    </citation>
    <scope>NUCLEOTIDE SEQUENCE [LARGE SCALE GENOMIC DNA]</scope>
    <source>
        <strain evidence="2">Cailab_2021Rc</strain>
        <tissue evidence="2">Muscle</tissue>
    </source>
</reference>
<dbReference type="InterPro" id="IPR001646">
    <property type="entry name" value="5peptide_repeat"/>
</dbReference>
<dbReference type="Pfam" id="PF00805">
    <property type="entry name" value="Pentapeptide"/>
    <property type="match status" value="1"/>
</dbReference>
<dbReference type="EMBL" id="JBFDAA010000047">
    <property type="protein sequence ID" value="KAL1110001.1"/>
    <property type="molecule type" value="Genomic_DNA"/>
</dbReference>
<protein>
    <recommendedName>
        <fullName evidence="4">Pentapeptide repeat-containing protein</fullName>
    </recommendedName>
</protein>
<dbReference type="PANTHER" id="PTHR14136:SF17">
    <property type="entry name" value="BTB_POZ DOMAIN-CONTAINING PROTEIN KCTD9"/>
    <property type="match status" value="1"/>
</dbReference>